<reference evidence="9" key="1">
    <citation type="journal article" date="2019" name="Int. J. Syst. Evol. Microbiol.">
        <title>The Global Catalogue of Microorganisms (GCM) 10K type strain sequencing project: providing services to taxonomists for standard genome sequencing and annotation.</title>
        <authorList>
            <consortium name="The Broad Institute Genomics Platform"/>
            <consortium name="The Broad Institute Genome Sequencing Center for Infectious Disease"/>
            <person name="Wu L."/>
            <person name="Ma J."/>
        </authorList>
    </citation>
    <scope>NUCLEOTIDE SEQUENCE [LARGE SCALE GENOMIC DNA]</scope>
    <source>
        <strain evidence="9">CGMCC 4.7275</strain>
    </source>
</reference>
<dbReference type="Gene3D" id="1.25.40.10">
    <property type="entry name" value="Tetratricopeptide repeat domain"/>
    <property type="match status" value="1"/>
</dbReference>
<dbReference type="InterPro" id="IPR051677">
    <property type="entry name" value="AfsR-DnrI-RedD_regulator"/>
</dbReference>
<dbReference type="SUPFAM" id="SSF46894">
    <property type="entry name" value="C-terminal effector domain of the bipartite response regulators"/>
    <property type="match status" value="1"/>
</dbReference>
<evidence type="ECO:0000256" key="3">
    <source>
        <dbReference type="ARBA" id="ARBA00023015"/>
    </source>
</evidence>
<keyword evidence="3" id="KW-0805">Transcription regulation</keyword>
<dbReference type="InterPro" id="IPR011990">
    <property type="entry name" value="TPR-like_helical_dom_sf"/>
</dbReference>
<dbReference type="InterPro" id="IPR001867">
    <property type="entry name" value="OmpR/PhoB-type_DNA-bd"/>
</dbReference>
<evidence type="ECO:0000313" key="8">
    <source>
        <dbReference type="EMBL" id="GGK04083.1"/>
    </source>
</evidence>
<dbReference type="InterPro" id="IPR005158">
    <property type="entry name" value="BTAD"/>
</dbReference>
<evidence type="ECO:0000256" key="1">
    <source>
        <dbReference type="ARBA" id="ARBA00005820"/>
    </source>
</evidence>
<keyword evidence="4 6" id="KW-0238">DNA-binding</keyword>
<dbReference type="PANTHER" id="PTHR35807:SF1">
    <property type="entry name" value="TRANSCRIPTIONAL REGULATOR REDD"/>
    <property type="match status" value="1"/>
</dbReference>
<dbReference type="EMBL" id="BMMV01000012">
    <property type="protein sequence ID" value="GGK04083.1"/>
    <property type="molecule type" value="Genomic_DNA"/>
</dbReference>
<gene>
    <name evidence="8" type="ORF">GCM10011583_39790</name>
</gene>
<sequence length="267" mass="28969">MNVRLLGLIELADRGRTLPLPSARARALLASLAWQPRTVVTDAVLMERIWGSELPDNPRDSIYTAAKRLRRGLEVAGHTHRLVRLRGGYLLDVDPAEVDVHRFRSQVALARDAVRRGYLCEANDAFGTALGDWTGTALADVDSTWAAQCREMLGRERLLVQLAGIEVKLGLDRHSEVAPELSELAAEHPLDEGVAALLMVALHRCGLRGAALAVYADTRRNLVRELGVEPGDALRRAHQELLGGSGAVAVECASTTETASARLRLVG</sequence>
<evidence type="ECO:0000256" key="6">
    <source>
        <dbReference type="PROSITE-ProRule" id="PRU01091"/>
    </source>
</evidence>
<keyword evidence="9" id="KW-1185">Reference proteome</keyword>
<dbReference type="InterPro" id="IPR036388">
    <property type="entry name" value="WH-like_DNA-bd_sf"/>
</dbReference>
<dbReference type="Pfam" id="PF00486">
    <property type="entry name" value="Trans_reg_C"/>
    <property type="match status" value="1"/>
</dbReference>
<accession>A0ABQ2EBK9</accession>
<dbReference type="Pfam" id="PF03704">
    <property type="entry name" value="BTAD"/>
    <property type="match status" value="1"/>
</dbReference>
<evidence type="ECO:0000256" key="4">
    <source>
        <dbReference type="ARBA" id="ARBA00023125"/>
    </source>
</evidence>
<feature type="domain" description="OmpR/PhoB-type" evidence="7">
    <location>
        <begin position="1"/>
        <end position="93"/>
    </location>
</feature>
<feature type="DNA-binding region" description="OmpR/PhoB-type" evidence="6">
    <location>
        <begin position="1"/>
        <end position="93"/>
    </location>
</feature>
<protein>
    <recommendedName>
        <fullName evidence="7">OmpR/PhoB-type domain-containing protein</fullName>
    </recommendedName>
</protein>
<evidence type="ECO:0000256" key="2">
    <source>
        <dbReference type="ARBA" id="ARBA00023012"/>
    </source>
</evidence>
<evidence type="ECO:0000313" key="9">
    <source>
        <dbReference type="Proteomes" id="UP000660265"/>
    </source>
</evidence>
<dbReference type="PANTHER" id="PTHR35807">
    <property type="entry name" value="TRANSCRIPTIONAL REGULATOR REDD-RELATED"/>
    <property type="match status" value="1"/>
</dbReference>
<proteinExistence type="inferred from homology"/>
<evidence type="ECO:0000259" key="7">
    <source>
        <dbReference type="PROSITE" id="PS51755"/>
    </source>
</evidence>
<comment type="caution">
    <text evidence="8">The sequence shown here is derived from an EMBL/GenBank/DDBJ whole genome shotgun (WGS) entry which is preliminary data.</text>
</comment>
<dbReference type="Proteomes" id="UP000660265">
    <property type="component" value="Unassembled WGS sequence"/>
</dbReference>
<dbReference type="PROSITE" id="PS51755">
    <property type="entry name" value="OMPR_PHOB"/>
    <property type="match status" value="1"/>
</dbReference>
<comment type="similarity">
    <text evidence="1">Belongs to the AfsR/DnrI/RedD regulatory family.</text>
</comment>
<keyword evidence="2" id="KW-0902">Two-component regulatory system</keyword>
<evidence type="ECO:0000256" key="5">
    <source>
        <dbReference type="ARBA" id="ARBA00023163"/>
    </source>
</evidence>
<dbReference type="Gene3D" id="1.10.10.10">
    <property type="entry name" value="Winged helix-like DNA-binding domain superfamily/Winged helix DNA-binding domain"/>
    <property type="match status" value="1"/>
</dbReference>
<dbReference type="SMART" id="SM00862">
    <property type="entry name" value="Trans_reg_C"/>
    <property type="match status" value="1"/>
</dbReference>
<organism evidence="8 9">
    <name type="scientific">Streptomyces camponoticapitis</name>
    <dbReference type="NCBI Taxonomy" id="1616125"/>
    <lineage>
        <taxon>Bacteria</taxon>
        <taxon>Bacillati</taxon>
        <taxon>Actinomycetota</taxon>
        <taxon>Actinomycetes</taxon>
        <taxon>Kitasatosporales</taxon>
        <taxon>Streptomycetaceae</taxon>
        <taxon>Streptomyces</taxon>
    </lineage>
</organism>
<name>A0ABQ2EBK9_9ACTN</name>
<dbReference type="InterPro" id="IPR016032">
    <property type="entry name" value="Sig_transdc_resp-reg_C-effctor"/>
</dbReference>
<dbReference type="RefSeq" id="WP_189108843.1">
    <property type="nucleotide sequence ID" value="NZ_BMMV01000012.1"/>
</dbReference>
<keyword evidence="5" id="KW-0804">Transcription</keyword>
<dbReference type="SMART" id="SM01043">
    <property type="entry name" value="BTAD"/>
    <property type="match status" value="1"/>
</dbReference>
<dbReference type="SUPFAM" id="SSF48452">
    <property type="entry name" value="TPR-like"/>
    <property type="match status" value="1"/>
</dbReference>
<dbReference type="CDD" id="cd15831">
    <property type="entry name" value="BTAD"/>
    <property type="match status" value="1"/>
</dbReference>